<dbReference type="PANTHER" id="PTHR31672:SF2">
    <property type="entry name" value="F-BOX DOMAIN-CONTAINING PROTEIN"/>
    <property type="match status" value="1"/>
</dbReference>
<dbReference type="PANTHER" id="PTHR31672">
    <property type="entry name" value="BNACNNG10540D PROTEIN"/>
    <property type="match status" value="1"/>
</dbReference>
<comment type="caution">
    <text evidence="2">The sequence shown here is derived from an EMBL/GenBank/DDBJ whole genome shotgun (WGS) entry which is preliminary data.</text>
</comment>
<protein>
    <recommendedName>
        <fullName evidence="1">F-box domain-containing protein</fullName>
    </recommendedName>
</protein>
<name>A0A835C831_9POAL</name>
<dbReference type="Proteomes" id="UP000636709">
    <property type="component" value="Unassembled WGS sequence"/>
</dbReference>
<feature type="domain" description="F-box" evidence="1">
    <location>
        <begin position="13"/>
        <end position="52"/>
    </location>
</feature>
<evidence type="ECO:0000259" key="1">
    <source>
        <dbReference type="SMART" id="SM00256"/>
    </source>
</evidence>
<dbReference type="InterPro" id="IPR001810">
    <property type="entry name" value="F-box_dom"/>
</dbReference>
<proteinExistence type="predicted"/>
<organism evidence="2 3">
    <name type="scientific">Digitaria exilis</name>
    <dbReference type="NCBI Taxonomy" id="1010633"/>
    <lineage>
        <taxon>Eukaryota</taxon>
        <taxon>Viridiplantae</taxon>
        <taxon>Streptophyta</taxon>
        <taxon>Embryophyta</taxon>
        <taxon>Tracheophyta</taxon>
        <taxon>Spermatophyta</taxon>
        <taxon>Magnoliopsida</taxon>
        <taxon>Liliopsida</taxon>
        <taxon>Poales</taxon>
        <taxon>Poaceae</taxon>
        <taxon>PACMAD clade</taxon>
        <taxon>Panicoideae</taxon>
        <taxon>Panicodae</taxon>
        <taxon>Paniceae</taxon>
        <taxon>Anthephorinae</taxon>
        <taxon>Digitaria</taxon>
    </lineage>
</organism>
<gene>
    <name evidence="2" type="ORF">HU200_022148</name>
</gene>
<dbReference type="InterPro" id="IPR013187">
    <property type="entry name" value="F-box-assoc_dom_typ3"/>
</dbReference>
<sequence length="510" mass="55322">MESVVGSPSGGGLPHDVLGQIFFRLPARVLWRFRAVCRSWRDLTSDAHNATASSSSPVVLSWTIANANNIDIAASSHVGQSNKVLRVALPGLCRGAPETTRSWDGILCVELVPSLHALVNPLTGARTVVSAPAPRRHTRGYVAGAYSQPVTGIFHLLHCTSQQAIGDDDDDAPVTTCFRLMRVDGASASDWRDIPMSTEADTATLQTVAGYNLCASSATVHGRLHWRDMLRGQEELLVFDTGTEEFGSMPLPRQMIAAGDVVVVQQAITTLSGKLCLLRGLAEGVVEVWVLEEDYRAGDWWLTQRFDTGCTTPLHVVKPSSYLGNVGLVAAEDRVEKIVFCDGRRKLVYDVRRRSRYESTPKFSKGRGVAIHTESVVPHDMAVGAAPTQGVPISTHPEFPIQTSSPENKNHIYSTSSLLAEVANLQCSFSLMYVQCPANLMCPSSSLSRRATHLFLCTPAIKDMVSASEYFLFVSCLGCGISSNFLFSVKVASSLSFAISNCKSKIRCSK</sequence>
<dbReference type="SMART" id="SM00256">
    <property type="entry name" value="FBOX"/>
    <property type="match status" value="1"/>
</dbReference>
<evidence type="ECO:0000313" key="2">
    <source>
        <dbReference type="EMBL" id="KAF8723003.1"/>
    </source>
</evidence>
<dbReference type="Pfam" id="PF12937">
    <property type="entry name" value="F-box-like"/>
    <property type="match status" value="1"/>
</dbReference>
<dbReference type="SUPFAM" id="SSF81383">
    <property type="entry name" value="F-box domain"/>
    <property type="match status" value="1"/>
</dbReference>
<evidence type="ECO:0000313" key="3">
    <source>
        <dbReference type="Proteomes" id="UP000636709"/>
    </source>
</evidence>
<dbReference type="InterPro" id="IPR050796">
    <property type="entry name" value="SCF_F-box_component"/>
</dbReference>
<dbReference type="InterPro" id="IPR036047">
    <property type="entry name" value="F-box-like_dom_sf"/>
</dbReference>
<dbReference type="EMBL" id="JACEFO010001669">
    <property type="protein sequence ID" value="KAF8723003.1"/>
    <property type="molecule type" value="Genomic_DNA"/>
</dbReference>
<dbReference type="OrthoDB" id="693924at2759"/>
<dbReference type="Pfam" id="PF08268">
    <property type="entry name" value="FBA_3"/>
    <property type="match status" value="1"/>
</dbReference>
<dbReference type="Gene3D" id="1.20.1280.50">
    <property type="match status" value="1"/>
</dbReference>
<accession>A0A835C831</accession>
<keyword evidence="3" id="KW-1185">Reference proteome</keyword>
<dbReference type="AlphaFoldDB" id="A0A835C831"/>
<reference evidence="2" key="1">
    <citation type="submission" date="2020-07" db="EMBL/GenBank/DDBJ databases">
        <title>Genome sequence and genetic diversity analysis of an under-domesticated orphan crop, white fonio (Digitaria exilis).</title>
        <authorList>
            <person name="Bennetzen J.L."/>
            <person name="Chen S."/>
            <person name="Ma X."/>
            <person name="Wang X."/>
            <person name="Yssel A.E.J."/>
            <person name="Chaluvadi S.R."/>
            <person name="Johnson M."/>
            <person name="Gangashetty P."/>
            <person name="Hamidou F."/>
            <person name="Sanogo M.D."/>
            <person name="Zwaenepoel A."/>
            <person name="Wallace J."/>
            <person name="Van De Peer Y."/>
            <person name="Van Deynze A."/>
        </authorList>
    </citation>
    <scope>NUCLEOTIDE SEQUENCE</scope>
    <source>
        <tissue evidence="2">Leaves</tissue>
    </source>
</reference>